<comment type="similarity">
    <text evidence="1">Belongs to the eukaryotic initiation factor 4E family.</text>
</comment>
<sequence>MYAEPSKQPSTTKTLHDAIHNPQTTTKPPTKLVQYKRGKGPAPTVTSAAAVPPVALSVANTPQPAPTVAEEAADIRTAASVGSYLAPNSQRGAWSSQRLFGQDTEDTEAAKDDQHEDLDGIAGSEDNGEDSIGKYSAGEHPLCFAWSFWFMHRAPGQKINDYEAAMTKIATFATVEAFWAVYSHLKRADQVPTITDYHMFRAGVRPVWEDPVNMNGGKWMIRLKKGLTARLWERLAIAVAGNAFEVADEICGIVLSIRNSEDIISLWNRTALDTKANFGILNTMKQVMGLPAECVLEYKAHNDSLRDSSSFRNTGVYTSQ</sequence>
<protein>
    <submittedName>
        <fullName evidence="3">IF4E-domain-containing protein</fullName>
    </submittedName>
</protein>
<keyword evidence="4" id="KW-1185">Reference proteome</keyword>
<dbReference type="InterPro" id="IPR023398">
    <property type="entry name" value="TIF_eIF4e-like"/>
</dbReference>
<dbReference type="SUPFAM" id="SSF55418">
    <property type="entry name" value="eIF4e-like"/>
    <property type="match status" value="1"/>
</dbReference>
<gene>
    <name evidence="3" type="ORF">COEREDRAFT_40882</name>
</gene>
<evidence type="ECO:0000256" key="1">
    <source>
        <dbReference type="RuleBase" id="RU004374"/>
    </source>
</evidence>
<dbReference type="Proteomes" id="UP000242474">
    <property type="component" value="Unassembled WGS sequence"/>
</dbReference>
<dbReference type="PROSITE" id="PS00813">
    <property type="entry name" value="IF4E"/>
    <property type="match status" value="1"/>
</dbReference>
<reference evidence="3 4" key="1">
    <citation type="journal article" date="2015" name="Genome Biol. Evol.">
        <title>Phylogenomic analyses indicate that early fungi evolved digesting cell walls of algal ancestors of land plants.</title>
        <authorList>
            <person name="Chang Y."/>
            <person name="Wang S."/>
            <person name="Sekimoto S."/>
            <person name="Aerts A.L."/>
            <person name="Choi C."/>
            <person name="Clum A."/>
            <person name="LaButti K.M."/>
            <person name="Lindquist E.A."/>
            <person name="Yee Ngan C."/>
            <person name="Ohm R.A."/>
            <person name="Salamov A.A."/>
            <person name="Grigoriev I.V."/>
            <person name="Spatafora J.W."/>
            <person name="Berbee M.L."/>
        </authorList>
    </citation>
    <scope>NUCLEOTIDE SEQUENCE [LARGE SCALE GENOMIC DNA]</scope>
    <source>
        <strain evidence="3 4">NRRL 1564</strain>
    </source>
</reference>
<proteinExistence type="inferred from homology"/>
<dbReference type="STRING" id="763665.A0A2G5BEW4"/>
<name>A0A2G5BEW4_COERN</name>
<feature type="region of interest" description="Disordered" evidence="2">
    <location>
        <begin position="1"/>
        <end position="46"/>
    </location>
</feature>
<dbReference type="InterPro" id="IPR001040">
    <property type="entry name" value="TIF_eIF_4E"/>
</dbReference>
<evidence type="ECO:0000313" key="4">
    <source>
        <dbReference type="Proteomes" id="UP000242474"/>
    </source>
</evidence>
<dbReference type="PANTHER" id="PTHR11960">
    <property type="entry name" value="EUKARYOTIC TRANSLATION INITIATION FACTOR 4E RELATED"/>
    <property type="match status" value="1"/>
</dbReference>
<feature type="region of interest" description="Disordered" evidence="2">
    <location>
        <begin position="104"/>
        <end position="132"/>
    </location>
</feature>
<evidence type="ECO:0000256" key="2">
    <source>
        <dbReference type="SAM" id="MobiDB-lite"/>
    </source>
</evidence>
<dbReference type="OrthoDB" id="590761at2759"/>
<organism evidence="3 4">
    <name type="scientific">Coemansia reversa (strain ATCC 12441 / NRRL 1564)</name>
    <dbReference type="NCBI Taxonomy" id="763665"/>
    <lineage>
        <taxon>Eukaryota</taxon>
        <taxon>Fungi</taxon>
        <taxon>Fungi incertae sedis</taxon>
        <taxon>Zoopagomycota</taxon>
        <taxon>Kickxellomycotina</taxon>
        <taxon>Kickxellomycetes</taxon>
        <taxon>Kickxellales</taxon>
        <taxon>Kickxellaceae</taxon>
        <taxon>Coemansia</taxon>
    </lineage>
</organism>
<dbReference type="AlphaFoldDB" id="A0A2G5BEW4"/>
<keyword evidence="1" id="KW-0648">Protein biosynthesis</keyword>
<feature type="compositionally biased region" description="Basic and acidic residues" evidence="2">
    <location>
        <begin position="108"/>
        <end position="118"/>
    </location>
</feature>
<dbReference type="GO" id="GO:0003743">
    <property type="term" value="F:translation initiation factor activity"/>
    <property type="evidence" value="ECO:0007669"/>
    <property type="project" value="UniProtKB-KW"/>
</dbReference>
<keyword evidence="1" id="KW-0694">RNA-binding</keyword>
<dbReference type="GO" id="GO:0000340">
    <property type="term" value="F:RNA 7-methylguanosine cap binding"/>
    <property type="evidence" value="ECO:0007669"/>
    <property type="project" value="TreeGrafter"/>
</dbReference>
<dbReference type="GO" id="GO:0016281">
    <property type="term" value="C:eukaryotic translation initiation factor 4F complex"/>
    <property type="evidence" value="ECO:0007669"/>
    <property type="project" value="TreeGrafter"/>
</dbReference>
<accession>A0A2G5BEW4</accession>
<evidence type="ECO:0000313" key="3">
    <source>
        <dbReference type="EMBL" id="PIA17549.1"/>
    </source>
</evidence>
<keyword evidence="1" id="KW-0396">Initiation factor</keyword>
<dbReference type="InterPro" id="IPR019770">
    <property type="entry name" value="TIF_eIF_4E_CS"/>
</dbReference>
<dbReference type="PANTHER" id="PTHR11960:SF18">
    <property type="entry name" value="EUKARYOTIC TRANSLATION INITIATION FACTOR 4E HOMOLOGOUS PROTEIN, ISOFORM B"/>
    <property type="match status" value="1"/>
</dbReference>
<dbReference type="Pfam" id="PF01652">
    <property type="entry name" value="IF4E"/>
    <property type="match status" value="1"/>
</dbReference>
<dbReference type="Gene3D" id="3.30.760.10">
    <property type="entry name" value="RNA Cap, Translation Initiation Factor Eif4e"/>
    <property type="match status" value="1"/>
</dbReference>
<dbReference type="EMBL" id="KZ303494">
    <property type="protein sequence ID" value="PIA17549.1"/>
    <property type="molecule type" value="Genomic_DNA"/>
</dbReference>